<gene>
    <name evidence="1" type="ORF">GCM10011379_32700</name>
</gene>
<comment type="caution">
    <text evidence="1">The sequence shown here is derived from an EMBL/GenBank/DDBJ whole genome shotgun (WGS) entry which is preliminary data.</text>
</comment>
<dbReference type="EMBL" id="BMIB01000003">
    <property type="protein sequence ID" value="GGH72365.1"/>
    <property type="molecule type" value="Genomic_DNA"/>
</dbReference>
<dbReference type="Proteomes" id="UP000627292">
    <property type="component" value="Unassembled WGS sequence"/>
</dbReference>
<accession>A0A917J2P4</accession>
<evidence type="ECO:0000313" key="2">
    <source>
        <dbReference type="Proteomes" id="UP000627292"/>
    </source>
</evidence>
<reference evidence="1" key="1">
    <citation type="journal article" date="2014" name="Int. J. Syst. Evol. Microbiol.">
        <title>Complete genome sequence of Corynebacterium casei LMG S-19264T (=DSM 44701T), isolated from a smear-ripened cheese.</title>
        <authorList>
            <consortium name="US DOE Joint Genome Institute (JGI-PGF)"/>
            <person name="Walter F."/>
            <person name="Albersmeier A."/>
            <person name="Kalinowski J."/>
            <person name="Ruckert C."/>
        </authorList>
    </citation>
    <scope>NUCLEOTIDE SEQUENCE</scope>
    <source>
        <strain evidence="1">CGMCC 1.15290</strain>
    </source>
</reference>
<name>A0A917J2P4_9BACT</name>
<organism evidence="1 2">
    <name type="scientific">Filimonas zeae</name>
    <dbReference type="NCBI Taxonomy" id="1737353"/>
    <lineage>
        <taxon>Bacteria</taxon>
        <taxon>Pseudomonadati</taxon>
        <taxon>Bacteroidota</taxon>
        <taxon>Chitinophagia</taxon>
        <taxon>Chitinophagales</taxon>
        <taxon>Chitinophagaceae</taxon>
        <taxon>Filimonas</taxon>
    </lineage>
</organism>
<dbReference type="AlphaFoldDB" id="A0A917J2P4"/>
<proteinExistence type="predicted"/>
<reference evidence="1" key="2">
    <citation type="submission" date="2020-09" db="EMBL/GenBank/DDBJ databases">
        <authorList>
            <person name="Sun Q."/>
            <person name="Zhou Y."/>
        </authorList>
    </citation>
    <scope>NUCLEOTIDE SEQUENCE</scope>
    <source>
        <strain evidence="1">CGMCC 1.15290</strain>
    </source>
</reference>
<keyword evidence="2" id="KW-1185">Reference proteome</keyword>
<sequence length="77" mass="8492">MSAANLLMADLLSIYCPAENKLITKKKTIINAVIAVNNTASNVEKFIRLIKHSGSSIWFILVLSSSLIQKEEITTKT</sequence>
<protein>
    <submittedName>
        <fullName evidence="1">Uncharacterized protein</fullName>
    </submittedName>
</protein>
<evidence type="ECO:0000313" key="1">
    <source>
        <dbReference type="EMBL" id="GGH72365.1"/>
    </source>
</evidence>